<evidence type="ECO:0000256" key="1">
    <source>
        <dbReference type="SAM" id="MobiDB-lite"/>
    </source>
</evidence>
<evidence type="ECO:0000256" key="3">
    <source>
        <dbReference type="SAM" id="SignalP"/>
    </source>
</evidence>
<comment type="caution">
    <text evidence="4">The sequence shown here is derived from an EMBL/GenBank/DDBJ whole genome shotgun (WGS) entry which is preliminary data.</text>
</comment>
<dbReference type="EMBL" id="LJZO01000009">
    <property type="protein sequence ID" value="ROW00142.1"/>
    <property type="molecule type" value="Genomic_DNA"/>
</dbReference>
<feature type="compositionally biased region" description="Basic and acidic residues" evidence="1">
    <location>
        <begin position="189"/>
        <end position="201"/>
    </location>
</feature>
<name>A0A423W9U3_CYTCH</name>
<dbReference type="OrthoDB" id="5212750at2759"/>
<keyword evidence="3" id="KW-0732">Signal</keyword>
<keyword evidence="2" id="KW-0472">Membrane</keyword>
<organism evidence="4 5">
    <name type="scientific">Cytospora chrysosperma</name>
    <name type="common">Cytospora canker fungus</name>
    <name type="synonym">Sphaeria chrysosperma</name>
    <dbReference type="NCBI Taxonomy" id="252740"/>
    <lineage>
        <taxon>Eukaryota</taxon>
        <taxon>Fungi</taxon>
        <taxon>Dikarya</taxon>
        <taxon>Ascomycota</taxon>
        <taxon>Pezizomycotina</taxon>
        <taxon>Sordariomycetes</taxon>
        <taxon>Sordariomycetidae</taxon>
        <taxon>Diaporthales</taxon>
        <taxon>Cytosporaceae</taxon>
        <taxon>Cytospora</taxon>
    </lineage>
</organism>
<gene>
    <name evidence="4" type="ORF">VSDG_03614</name>
</gene>
<feature type="region of interest" description="Disordered" evidence="1">
    <location>
        <begin position="23"/>
        <end position="43"/>
    </location>
</feature>
<feature type="transmembrane region" description="Helical" evidence="2">
    <location>
        <begin position="54"/>
        <end position="79"/>
    </location>
</feature>
<reference evidence="4 5" key="1">
    <citation type="submission" date="2015-09" db="EMBL/GenBank/DDBJ databases">
        <title>Host preference determinants of Valsa canker pathogens revealed by comparative genomics.</title>
        <authorList>
            <person name="Yin Z."/>
            <person name="Huang L."/>
        </authorList>
    </citation>
    <scope>NUCLEOTIDE SEQUENCE [LARGE SCALE GENOMIC DNA]</scope>
    <source>
        <strain evidence="4 5">YSFL</strain>
    </source>
</reference>
<feature type="compositionally biased region" description="Polar residues" evidence="1">
    <location>
        <begin position="146"/>
        <end position="165"/>
    </location>
</feature>
<feature type="compositionally biased region" description="Acidic residues" evidence="1">
    <location>
        <begin position="217"/>
        <end position="229"/>
    </location>
</feature>
<evidence type="ECO:0000313" key="5">
    <source>
        <dbReference type="Proteomes" id="UP000284375"/>
    </source>
</evidence>
<proteinExistence type="predicted"/>
<dbReference type="AlphaFoldDB" id="A0A423W9U3"/>
<protein>
    <submittedName>
        <fullName evidence="4">Uncharacterized protein</fullName>
    </submittedName>
</protein>
<feature type="region of interest" description="Disordered" evidence="1">
    <location>
        <begin position="311"/>
        <end position="350"/>
    </location>
</feature>
<feature type="chain" id="PRO_5019435183" evidence="3">
    <location>
        <begin position="26"/>
        <end position="350"/>
    </location>
</feature>
<feature type="compositionally biased region" description="Polar residues" evidence="1">
    <location>
        <begin position="33"/>
        <end position="43"/>
    </location>
</feature>
<keyword evidence="2" id="KW-1133">Transmembrane helix</keyword>
<feature type="region of interest" description="Disordered" evidence="1">
    <location>
        <begin position="179"/>
        <end position="271"/>
    </location>
</feature>
<evidence type="ECO:0000256" key="2">
    <source>
        <dbReference type="SAM" id="Phobius"/>
    </source>
</evidence>
<keyword evidence="5" id="KW-1185">Reference proteome</keyword>
<keyword evidence="2" id="KW-0812">Transmembrane</keyword>
<dbReference type="Proteomes" id="UP000284375">
    <property type="component" value="Unassembled WGS sequence"/>
</dbReference>
<accession>A0A423W9U3</accession>
<sequence>MFSKNLPRILPALLILSLTSPQASGKPLPPETGNPSSKLEARSSTDGGLQTWEIILIVLGAVFGIMLVGGLGGACEVLLHTRGKIVQSNAEADAKVEAGGHRAYIEEDTGSDALTEVEEVDPSRFSWQPEKMTTGEGLREDRALSETDTNGSSQTTLNGEQGSVNGTEEVMHDVDLDWDMPVAGSSDTEVSHGHTRDRGQAWDDQTYPDPALSQFIIDDEEGPEYEEEGAAGYDRHEDHFTEPVAMPNEGDYQQSNLGTAYGHQEDREHIGEALVVAPVGDYSGGGYSPAANPDDVDYLAEYRQSQIYLQQDDDWQQYYGSSHNPSGTDQEQEGHHTQEGKVPQPDPGYF</sequence>
<feature type="compositionally biased region" description="Polar residues" evidence="1">
    <location>
        <begin position="320"/>
        <end position="329"/>
    </location>
</feature>
<feature type="signal peptide" evidence="3">
    <location>
        <begin position="1"/>
        <end position="25"/>
    </location>
</feature>
<evidence type="ECO:0000313" key="4">
    <source>
        <dbReference type="EMBL" id="ROW00142.1"/>
    </source>
</evidence>
<feature type="region of interest" description="Disordered" evidence="1">
    <location>
        <begin position="127"/>
        <end position="165"/>
    </location>
</feature>